<proteinExistence type="predicted"/>
<dbReference type="Proteomes" id="UP000824142">
    <property type="component" value="Unassembled WGS sequence"/>
</dbReference>
<comment type="caution">
    <text evidence="3">The sequence shown here is derived from an EMBL/GenBank/DDBJ whole genome shotgun (WGS) entry which is preliminary data.</text>
</comment>
<protein>
    <recommendedName>
        <fullName evidence="5">IncF plasmid conjugative transfer protein TraN</fullName>
    </recommendedName>
</protein>
<evidence type="ECO:0000256" key="2">
    <source>
        <dbReference type="SAM" id="SignalP"/>
    </source>
</evidence>
<feature type="chain" id="PRO_5039394667" description="IncF plasmid conjugative transfer protein TraN" evidence="2">
    <location>
        <begin position="22"/>
        <end position="676"/>
    </location>
</feature>
<sequence>MKRISKFLLIAFAMYGANAYAAAPVATTAGSNLTAYNGNSGATNNAMWNGYVNARSNSAASAPTADFGNCNAVIMRCAQPKCANGGCSSLEIARPIVSGCVESNSTCKQYGEGLIDYISAQLVATSTANATQAAADAQVAAAQAAAQQSAQQMAQMQQQMSQMQQQMQQQSADTAAQIQAALAQQQQATSQAIADATAAANANVAAQSAATTTATSTGGSTSSNLNLTTAQKLAAESGISADLLAREQISGEILTGIENAEISLKKAEAAMKEAFEYAGCNSTGSNCTGPKRVSTFKTKAMAFFDPYNEVLDEVYDSLILAQSLGVDITDIYMMLNGTCNAWGQYLCSEGQVMHYNKNNCPDGKSAPVETNGGTVYGGADCKIGQVVPMSDGGCQLIKVLADDEEVQRNWLYPEKGVGGVQVRVGCASEILDNSALFRNRRGQASIDIETLQRIIEQDAPTAYGSNGVFGGITTPKEDGLPYCKLNETTYRDLQKIATLKDLPKKVCVTESEMKRLASNGTLIAQTSGESVAGYYQKCSAVNGIELAKCLCNAKTGGWQYWENNQCKCFFPDQTFDYNKLECVSSKENTAADVGSVNMVKVTGSGASTSVVFDNTDSFGILADFEEFADDISTETRKSACSLYGGTWNFGGIFSEAHCDCSSAFGDKYIDCIKYAK</sequence>
<evidence type="ECO:0000313" key="4">
    <source>
        <dbReference type="Proteomes" id="UP000824142"/>
    </source>
</evidence>
<reference evidence="3" key="1">
    <citation type="submission" date="2020-10" db="EMBL/GenBank/DDBJ databases">
        <authorList>
            <person name="Gilroy R."/>
        </authorList>
    </citation>
    <scope>NUCLEOTIDE SEQUENCE</scope>
    <source>
        <strain evidence="3">CHK136-897</strain>
    </source>
</reference>
<feature type="coiled-coil region" evidence="1">
    <location>
        <begin position="139"/>
        <end position="173"/>
    </location>
</feature>
<dbReference type="EMBL" id="DVNO01000018">
    <property type="protein sequence ID" value="HIU65436.1"/>
    <property type="molecule type" value="Genomic_DNA"/>
</dbReference>
<organism evidence="3 4">
    <name type="scientific">Candidatus Enterousia avicola</name>
    <dbReference type="NCBI Taxonomy" id="2840787"/>
    <lineage>
        <taxon>Bacteria</taxon>
        <taxon>Pseudomonadati</taxon>
        <taxon>Pseudomonadota</taxon>
        <taxon>Alphaproteobacteria</taxon>
        <taxon>Candidatus Enterousia</taxon>
    </lineage>
</organism>
<gene>
    <name evidence="3" type="ORF">IAC63_02230</name>
</gene>
<reference evidence="3" key="2">
    <citation type="journal article" date="2021" name="PeerJ">
        <title>Extensive microbial diversity within the chicken gut microbiome revealed by metagenomics and culture.</title>
        <authorList>
            <person name="Gilroy R."/>
            <person name="Ravi A."/>
            <person name="Getino M."/>
            <person name="Pursley I."/>
            <person name="Horton D.L."/>
            <person name="Alikhan N.F."/>
            <person name="Baker D."/>
            <person name="Gharbi K."/>
            <person name="Hall N."/>
            <person name="Watson M."/>
            <person name="Adriaenssens E.M."/>
            <person name="Foster-Nyarko E."/>
            <person name="Jarju S."/>
            <person name="Secka A."/>
            <person name="Antonio M."/>
            <person name="Oren A."/>
            <person name="Chaudhuri R.R."/>
            <person name="La Ragione R."/>
            <person name="Hildebrand F."/>
            <person name="Pallen M.J."/>
        </authorList>
    </citation>
    <scope>NUCLEOTIDE SEQUENCE</scope>
    <source>
        <strain evidence="3">CHK136-897</strain>
    </source>
</reference>
<evidence type="ECO:0008006" key="5">
    <source>
        <dbReference type="Google" id="ProtNLM"/>
    </source>
</evidence>
<evidence type="ECO:0000256" key="1">
    <source>
        <dbReference type="SAM" id="Coils"/>
    </source>
</evidence>
<keyword evidence="2" id="KW-0732">Signal</keyword>
<feature type="signal peptide" evidence="2">
    <location>
        <begin position="1"/>
        <end position="21"/>
    </location>
</feature>
<dbReference type="AlphaFoldDB" id="A0A9D1SM96"/>
<evidence type="ECO:0000313" key="3">
    <source>
        <dbReference type="EMBL" id="HIU65436.1"/>
    </source>
</evidence>
<accession>A0A9D1SM96</accession>
<name>A0A9D1SM96_9PROT</name>
<keyword evidence="1" id="KW-0175">Coiled coil</keyword>